<reference evidence="3" key="1">
    <citation type="journal article" date="2019" name="Int. J. Syst. Evol. Microbiol.">
        <title>The Global Catalogue of Microorganisms (GCM) 10K type strain sequencing project: providing services to taxonomists for standard genome sequencing and annotation.</title>
        <authorList>
            <consortium name="The Broad Institute Genomics Platform"/>
            <consortium name="The Broad Institute Genome Sequencing Center for Infectious Disease"/>
            <person name="Wu L."/>
            <person name="Ma J."/>
        </authorList>
    </citation>
    <scope>NUCLEOTIDE SEQUENCE [LARGE SCALE GENOMIC DNA]</scope>
    <source>
        <strain evidence="3">CCUG 66188</strain>
    </source>
</reference>
<dbReference type="EMBL" id="JBHSGN010000015">
    <property type="protein sequence ID" value="MFC4672560.1"/>
    <property type="molecule type" value="Genomic_DNA"/>
</dbReference>
<feature type="transmembrane region" description="Helical" evidence="1">
    <location>
        <begin position="159"/>
        <end position="180"/>
    </location>
</feature>
<evidence type="ECO:0000313" key="3">
    <source>
        <dbReference type="Proteomes" id="UP001596023"/>
    </source>
</evidence>
<evidence type="ECO:0000256" key="1">
    <source>
        <dbReference type="SAM" id="Phobius"/>
    </source>
</evidence>
<comment type="caution">
    <text evidence="2">The sequence shown here is derived from an EMBL/GenBank/DDBJ whole genome shotgun (WGS) entry which is preliminary data.</text>
</comment>
<protein>
    <submittedName>
        <fullName evidence="2">Uncharacterized protein</fullName>
    </submittedName>
</protein>
<accession>A0ABV9KRJ7</accession>
<feature type="non-terminal residue" evidence="2">
    <location>
        <position position="1"/>
    </location>
</feature>
<evidence type="ECO:0000313" key="2">
    <source>
        <dbReference type="EMBL" id="MFC4672560.1"/>
    </source>
</evidence>
<dbReference type="Proteomes" id="UP001596023">
    <property type="component" value="Unassembled WGS sequence"/>
</dbReference>
<keyword evidence="1" id="KW-0812">Transmembrane</keyword>
<keyword evidence="3" id="KW-1185">Reference proteome</keyword>
<sequence length="188" mass="22335">VFSGVNLDLARGGNAHWIFHEVPIEDKINDNLYFRDSYRQLKLAMEKMGNRYYALLYKSKEMYYHRKELNWGWDKILLYINYLSNNNGISWIRGIFFTLTCALIAFLCLNFQMKEPLFHWTTDASLEDTFEAIRFNAEYFISYLSTYPILKLDGLKENWVVDLIVLLSRIFVSVGIYQIITAFRKYGK</sequence>
<feature type="transmembrane region" description="Helical" evidence="1">
    <location>
        <begin position="91"/>
        <end position="113"/>
    </location>
</feature>
<dbReference type="RefSeq" id="WP_379993743.1">
    <property type="nucleotide sequence ID" value="NZ_JBHSGN010000015.1"/>
</dbReference>
<organism evidence="2 3">
    <name type="scientific">Dysgonomonas termitidis</name>
    <dbReference type="NCBI Taxonomy" id="1516126"/>
    <lineage>
        <taxon>Bacteria</taxon>
        <taxon>Pseudomonadati</taxon>
        <taxon>Bacteroidota</taxon>
        <taxon>Bacteroidia</taxon>
        <taxon>Bacteroidales</taxon>
        <taxon>Dysgonomonadaceae</taxon>
        <taxon>Dysgonomonas</taxon>
    </lineage>
</organism>
<proteinExistence type="predicted"/>
<keyword evidence="1" id="KW-1133">Transmembrane helix</keyword>
<gene>
    <name evidence="2" type="ORF">ACFO6W_02520</name>
</gene>
<name>A0ABV9KRJ7_9BACT</name>
<keyword evidence="1" id="KW-0472">Membrane</keyword>